<reference evidence="4" key="1">
    <citation type="submission" date="2021-01" db="EMBL/GenBank/DDBJ databases">
        <title>Fulvivirga kasyanovii gen. nov., sp nov., a novel member of the phylum Bacteroidetes isolated from seawater in a mussel farm.</title>
        <authorList>
            <person name="Zhao L.-H."/>
            <person name="Wang Z.-J."/>
        </authorList>
    </citation>
    <scope>NUCLEOTIDE SEQUENCE</scope>
    <source>
        <strain evidence="4">2943</strain>
    </source>
</reference>
<dbReference type="PANTHER" id="PTHR44591">
    <property type="entry name" value="STRESS RESPONSE REGULATOR PROTEIN 1"/>
    <property type="match status" value="1"/>
</dbReference>
<evidence type="ECO:0000313" key="4">
    <source>
        <dbReference type="EMBL" id="MBL3654759.1"/>
    </source>
</evidence>
<evidence type="ECO:0000313" key="5">
    <source>
        <dbReference type="Proteomes" id="UP000659388"/>
    </source>
</evidence>
<feature type="domain" description="Response regulatory" evidence="3">
    <location>
        <begin position="5"/>
        <end position="121"/>
    </location>
</feature>
<feature type="modified residue" description="4-aspartylphosphate" evidence="2">
    <location>
        <position position="54"/>
    </location>
</feature>
<dbReference type="SMART" id="SM00448">
    <property type="entry name" value="REC"/>
    <property type="match status" value="1"/>
</dbReference>
<dbReference type="InterPro" id="IPR050595">
    <property type="entry name" value="Bact_response_regulator"/>
</dbReference>
<accession>A0A937JXL9</accession>
<dbReference type="RefSeq" id="WP_202241881.1">
    <property type="nucleotide sequence ID" value="NZ_JAESIY010000001.1"/>
</dbReference>
<gene>
    <name evidence="4" type="ORF">JL102_01355</name>
</gene>
<dbReference type="Pfam" id="PF00072">
    <property type="entry name" value="Response_reg"/>
    <property type="match status" value="1"/>
</dbReference>
<dbReference type="EMBL" id="JAESIY010000001">
    <property type="protein sequence ID" value="MBL3654759.1"/>
    <property type="molecule type" value="Genomic_DNA"/>
</dbReference>
<protein>
    <submittedName>
        <fullName evidence="4">Response regulator</fullName>
    </submittedName>
</protein>
<dbReference type="PROSITE" id="PS50110">
    <property type="entry name" value="RESPONSE_REGULATORY"/>
    <property type="match status" value="1"/>
</dbReference>
<comment type="caution">
    <text evidence="4">The sequence shown here is derived from an EMBL/GenBank/DDBJ whole genome shotgun (WGS) entry which is preliminary data.</text>
</comment>
<dbReference type="AlphaFoldDB" id="A0A937JXL9"/>
<evidence type="ECO:0000256" key="2">
    <source>
        <dbReference type="PROSITE-ProRule" id="PRU00169"/>
    </source>
</evidence>
<dbReference type="Proteomes" id="UP000659388">
    <property type="component" value="Unassembled WGS sequence"/>
</dbReference>
<dbReference type="InterPro" id="IPR011006">
    <property type="entry name" value="CheY-like_superfamily"/>
</dbReference>
<dbReference type="PANTHER" id="PTHR44591:SF23">
    <property type="entry name" value="CHEY SUBFAMILY"/>
    <property type="match status" value="1"/>
</dbReference>
<dbReference type="Gene3D" id="3.40.50.2300">
    <property type="match status" value="1"/>
</dbReference>
<proteinExistence type="predicted"/>
<organism evidence="4 5">
    <name type="scientific">Fulvivirga sediminis</name>
    <dbReference type="NCBI Taxonomy" id="2803949"/>
    <lineage>
        <taxon>Bacteria</taxon>
        <taxon>Pseudomonadati</taxon>
        <taxon>Bacteroidota</taxon>
        <taxon>Cytophagia</taxon>
        <taxon>Cytophagales</taxon>
        <taxon>Fulvivirgaceae</taxon>
        <taxon>Fulvivirga</taxon>
    </lineage>
</organism>
<keyword evidence="5" id="KW-1185">Reference proteome</keyword>
<dbReference type="InterPro" id="IPR001789">
    <property type="entry name" value="Sig_transdc_resp-reg_receiver"/>
</dbReference>
<dbReference type="SUPFAM" id="SSF52172">
    <property type="entry name" value="CheY-like"/>
    <property type="match status" value="1"/>
</dbReference>
<sequence length="152" mass="17564">MKSRRILIIHQDEETRREMHSILSHFDFDLMYASDGLHGLYAAKENQPDLIITDIDIAVLNGLDMVGMLRNEKSTKDISIICLHGEMDLDYIRSARELEASAFLIKPYLDNSLIYAVKKSLGETDLKVNKERRPLRYEECRAQKLASFINYA</sequence>
<evidence type="ECO:0000256" key="1">
    <source>
        <dbReference type="ARBA" id="ARBA00022553"/>
    </source>
</evidence>
<name>A0A937JXL9_9BACT</name>
<keyword evidence="1 2" id="KW-0597">Phosphoprotein</keyword>
<evidence type="ECO:0000259" key="3">
    <source>
        <dbReference type="PROSITE" id="PS50110"/>
    </source>
</evidence>
<dbReference type="GO" id="GO:0000160">
    <property type="term" value="P:phosphorelay signal transduction system"/>
    <property type="evidence" value="ECO:0007669"/>
    <property type="project" value="InterPro"/>
</dbReference>